<comment type="subcellular location">
    <subcellularLocation>
        <location evidence="1">Membrane</location>
        <topology evidence="1">Multi-pass membrane protein</topology>
    </subcellularLocation>
</comment>
<dbReference type="Pfam" id="PF04172">
    <property type="entry name" value="LrgB"/>
    <property type="match status" value="1"/>
</dbReference>
<feature type="transmembrane region" description="Helical" evidence="5">
    <location>
        <begin position="25"/>
        <end position="43"/>
    </location>
</feature>
<name>A0A0A2T5U3_9BACI</name>
<evidence type="ECO:0000256" key="2">
    <source>
        <dbReference type="ARBA" id="ARBA00022692"/>
    </source>
</evidence>
<dbReference type="PANTHER" id="PTHR30249">
    <property type="entry name" value="PUTATIVE SEROTONIN TRANSPORTER"/>
    <property type="match status" value="1"/>
</dbReference>
<evidence type="ECO:0000313" key="6">
    <source>
        <dbReference type="EMBL" id="KGP71177.1"/>
    </source>
</evidence>
<dbReference type="Proteomes" id="UP000030147">
    <property type="component" value="Unassembled WGS sequence"/>
</dbReference>
<accession>A0A0A2T5U3</accession>
<evidence type="ECO:0000313" key="7">
    <source>
        <dbReference type="Proteomes" id="UP000030147"/>
    </source>
</evidence>
<dbReference type="GO" id="GO:0016020">
    <property type="term" value="C:membrane"/>
    <property type="evidence" value="ECO:0007669"/>
    <property type="project" value="UniProtKB-SubCell"/>
</dbReference>
<sequence>MIYLVITILTYIISKKLYQKWEHPLLTPLFVSPTLLIMMLLVMDIPFEQYEQGTNVISYFLGPATVAFAIPIYKHYALIKKFLLEIITSITAGSTFAVLSSFFLGYLIHLSGTFMTSILPRSITTPIAIEVSETIGGVPALTAAFVVCTGIVGSIVGPYVIRFSSIQSSIARGLSFGMAAHGAGTSKAFEFGDQEGTFSSLAMIIAAGITLLWGNTWIPSFQHLFM</sequence>
<comment type="caution">
    <text evidence="6">The sequence shown here is derived from an EMBL/GenBank/DDBJ whole genome shotgun (WGS) entry which is preliminary data.</text>
</comment>
<keyword evidence="3 5" id="KW-1133">Transmembrane helix</keyword>
<evidence type="ECO:0000256" key="3">
    <source>
        <dbReference type="ARBA" id="ARBA00022989"/>
    </source>
</evidence>
<evidence type="ECO:0000256" key="4">
    <source>
        <dbReference type="ARBA" id="ARBA00023136"/>
    </source>
</evidence>
<keyword evidence="4 5" id="KW-0472">Membrane</keyword>
<feature type="transmembrane region" description="Helical" evidence="5">
    <location>
        <begin position="55"/>
        <end position="73"/>
    </location>
</feature>
<organism evidence="6 7">
    <name type="scientific">Pontibacillus yanchengensis Y32</name>
    <dbReference type="NCBI Taxonomy" id="1385514"/>
    <lineage>
        <taxon>Bacteria</taxon>
        <taxon>Bacillati</taxon>
        <taxon>Bacillota</taxon>
        <taxon>Bacilli</taxon>
        <taxon>Bacillales</taxon>
        <taxon>Bacillaceae</taxon>
        <taxon>Pontibacillus</taxon>
    </lineage>
</organism>
<dbReference type="PANTHER" id="PTHR30249:SF3">
    <property type="entry name" value="MUREIN HYDROLASE EXPORT REGULATOR"/>
    <property type="match status" value="1"/>
</dbReference>
<feature type="transmembrane region" description="Helical" evidence="5">
    <location>
        <begin position="82"/>
        <end position="108"/>
    </location>
</feature>
<dbReference type="eggNOG" id="COG1346">
    <property type="taxonomic scope" value="Bacteria"/>
</dbReference>
<feature type="transmembrane region" description="Helical" evidence="5">
    <location>
        <begin position="140"/>
        <end position="161"/>
    </location>
</feature>
<dbReference type="OrthoDB" id="9811701at2"/>
<proteinExistence type="predicted"/>
<dbReference type="STRING" id="1385514.N782_20940"/>
<keyword evidence="7" id="KW-1185">Reference proteome</keyword>
<reference evidence="6 7" key="1">
    <citation type="journal article" date="2015" name="Stand. Genomic Sci.">
        <title>High quality draft genome sequence of the moderately halophilic bacterium Pontibacillus yanchengensis Y32(T) and comparison among Pontibacillus genomes.</title>
        <authorList>
            <person name="Huang J."/>
            <person name="Qiao Z.X."/>
            <person name="Tang J.W."/>
            <person name="Wang G."/>
        </authorList>
    </citation>
    <scope>NUCLEOTIDE SEQUENCE [LARGE SCALE GENOMIC DNA]</scope>
    <source>
        <strain evidence="6 7">Y32</strain>
    </source>
</reference>
<dbReference type="EMBL" id="AVBF01000079">
    <property type="protein sequence ID" value="KGP71177.1"/>
    <property type="molecule type" value="Genomic_DNA"/>
</dbReference>
<protein>
    <submittedName>
        <fullName evidence="6">LrgB</fullName>
    </submittedName>
</protein>
<dbReference type="AlphaFoldDB" id="A0A0A2T5U3"/>
<feature type="transmembrane region" description="Helical" evidence="5">
    <location>
        <begin position="197"/>
        <end position="218"/>
    </location>
</feature>
<gene>
    <name evidence="6" type="ORF">N782_20940</name>
</gene>
<dbReference type="InterPro" id="IPR007300">
    <property type="entry name" value="CidB/LrgB"/>
</dbReference>
<dbReference type="RefSeq" id="WP_036823670.1">
    <property type="nucleotide sequence ID" value="NZ_AVBF01000079.1"/>
</dbReference>
<evidence type="ECO:0000256" key="1">
    <source>
        <dbReference type="ARBA" id="ARBA00004141"/>
    </source>
</evidence>
<evidence type="ECO:0000256" key="5">
    <source>
        <dbReference type="SAM" id="Phobius"/>
    </source>
</evidence>
<keyword evidence="2 5" id="KW-0812">Transmembrane</keyword>